<dbReference type="InterPro" id="IPR036583">
    <property type="entry name" value="23S_rRNA_IVS_sf"/>
</dbReference>
<dbReference type="PANTHER" id="PTHR38471:SF2">
    <property type="entry name" value="FOUR HELIX BUNDLE PROTEIN"/>
    <property type="match status" value="1"/>
</dbReference>
<protein>
    <submittedName>
        <fullName evidence="1">Four helix bundle protein</fullName>
    </submittedName>
</protein>
<evidence type="ECO:0000313" key="1">
    <source>
        <dbReference type="EMBL" id="PQJ10582.1"/>
    </source>
</evidence>
<dbReference type="PANTHER" id="PTHR38471">
    <property type="entry name" value="FOUR HELIX BUNDLE PROTEIN"/>
    <property type="match status" value="1"/>
</dbReference>
<dbReference type="Proteomes" id="UP000239872">
    <property type="component" value="Unassembled WGS sequence"/>
</dbReference>
<dbReference type="SUPFAM" id="SSF158446">
    <property type="entry name" value="IVS-encoded protein-like"/>
    <property type="match status" value="1"/>
</dbReference>
<keyword evidence="2" id="KW-1185">Reference proteome</keyword>
<dbReference type="InterPro" id="IPR012657">
    <property type="entry name" value="23S_rRNA-intervening_sequence"/>
</dbReference>
<accession>A0A2S7SUI2</accession>
<evidence type="ECO:0000313" key="2">
    <source>
        <dbReference type="Proteomes" id="UP000239872"/>
    </source>
</evidence>
<dbReference type="CDD" id="cd16377">
    <property type="entry name" value="23S_rRNA_IVP_like"/>
    <property type="match status" value="1"/>
</dbReference>
<comment type="caution">
    <text evidence="1">The sequence shown here is derived from an EMBL/GenBank/DDBJ whole genome shotgun (WGS) entry which is preliminary data.</text>
</comment>
<dbReference type="Gene3D" id="1.20.1440.60">
    <property type="entry name" value="23S rRNA-intervening sequence"/>
    <property type="match status" value="1"/>
</dbReference>
<gene>
    <name evidence="1" type="ORF">CJD36_011455</name>
</gene>
<dbReference type="RefSeq" id="WP_105039310.1">
    <property type="nucleotide sequence ID" value="NZ_PPSL01000003.1"/>
</dbReference>
<proteinExistence type="predicted"/>
<dbReference type="AlphaFoldDB" id="A0A2S7SUI2"/>
<organism evidence="1 2">
    <name type="scientific">Flavipsychrobacter stenotrophus</name>
    <dbReference type="NCBI Taxonomy" id="2077091"/>
    <lineage>
        <taxon>Bacteria</taxon>
        <taxon>Pseudomonadati</taxon>
        <taxon>Bacteroidota</taxon>
        <taxon>Chitinophagia</taxon>
        <taxon>Chitinophagales</taxon>
        <taxon>Chitinophagaceae</taxon>
        <taxon>Flavipsychrobacter</taxon>
    </lineage>
</organism>
<dbReference type="OrthoDB" id="9811959at2"/>
<name>A0A2S7SUI2_9BACT</name>
<dbReference type="EMBL" id="PPSL01000003">
    <property type="protein sequence ID" value="PQJ10582.1"/>
    <property type="molecule type" value="Genomic_DNA"/>
</dbReference>
<dbReference type="NCBIfam" id="TIGR02436">
    <property type="entry name" value="four helix bundle protein"/>
    <property type="match status" value="1"/>
</dbReference>
<sequence length="127" mass="14966">MEQTKPYKSFNDLEVWKAARLYKKAIYDLSITFPSTEKYRLEDQMIRASRSIGSNIAEGYGRYTYKDQLHFCIQARGSLFETVNHLIDAYDCKYIDKETLQNFKNQANEVEKLLNGYIAWLRTLTKS</sequence>
<dbReference type="Pfam" id="PF05635">
    <property type="entry name" value="23S_rRNA_IVP"/>
    <property type="match status" value="1"/>
</dbReference>
<reference evidence="1 2" key="1">
    <citation type="submission" date="2018-01" db="EMBL/GenBank/DDBJ databases">
        <title>A novel member of the phylum Bacteroidetes isolated from glacier ice.</title>
        <authorList>
            <person name="Liu Q."/>
            <person name="Xin Y.-H."/>
        </authorList>
    </citation>
    <scope>NUCLEOTIDE SEQUENCE [LARGE SCALE GENOMIC DNA]</scope>
    <source>
        <strain evidence="1 2">RB1R16</strain>
    </source>
</reference>